<protein>
    <recommendedName>
        <fullName evidence="3">MobA/MobL protein domain-containing protein</fullName>
    </recommendedName>
</protein>
<evidence type="ECO:0000256" key="1">
    <source>
        <dbReference type="ARBA" id="ARBA00010873"/>
    </source>
</evidence>
<dbReference type="STRING" id="28181.BEN30_12030"/>
<sequence length="393" mass="44847">MMSKQTRVYKNQRIRRLFDDDEKVRMGRLVDDGFDRLISGRWGPTGVRTFHVDFRSTKGLGSSPPAIDYAIGEGEYANRDDLEFITEENDLVRTVAEKIEVTARIKNGPTAERSLLKHVVELPANFEAEQRAESLEKMVDYWLQKGHPAGGAVHYPHGGQPHVHLIIAARPIVLKEDGSFEIDRSPERRPLVGKAGVQAERKAVAKIINEVNGGEIFHHGKLADTGIKRKPKKRVSIRAYKAGQFERDLEIVADQYQEHERAREEARIKREEKCRLKRLRALKKAEQLRNEGFTVLTKTEARHRDAIAKKKLDRAQRGAARLVDDESATAKQISFLVDLAQKTAQRKVLNKIIDEMGDNILTKGWVGKTIRLLQENRENEIRHPGRQNPINFD</sequence>
<dbReference type="Pfam" id="PF03389">
    <property type="entry name" value="MobA_MobL"/>
    <property type="match status" value="1"/>
</dbReference>
<keyword evidence="5" id="KW-1185">Reference proteome</keyword>
<dbReference type="OrthoDB" id="1826980at2"/>
<dbReference type="Gene3D" id="3.30.930.30">
    <property type="match status" value="1"/>
</dbReference>
<evidence type="ECO:0000313" key="4">
    <source>
        <dbReference type="EMBL" id="OEJ66581.1"/>
    </source>
</evidence>
<accession>A0A1E5Q6L8</accession>
<dbReference type="RefSeq" id="WP_069958324.1">
    <property type="nucleotide sequence ID" value="NZ_MCGG01000031.1"/>
</dbReference>
<dbReference type="Proteomes" id="UP000095347">
    <property type="component" value="Unassembled WGS sequence"/>
</dbReference>
<organism evidence="4 5">
    <name type="scientific">Magnetovibrio blakemorei</name>
    <dbReference type="NCBI Taxonomy" id="28181"/>
    <lineage>
        <taxon>Bacteria</taxon>
        <taxon>Pseudomonadati</taxon>
        <taxon>Pseudomonadota</taxon>
        <taxon>Alphaproteobacteria</taxon>
        <taxon>Rhodospirillales</taxon>
        <taxon>Magnetovibrionaceae</taxon>
        <taxon>Magnetovibrio</taxon>
    </lineage>
</organism>
<dbReference type="AlphaFoldDB" id="A0A1E5Q6L8"/>
<comment type="similarity">
    <text evidence="1">Belongs to the MobA/MobL family.</text>
</comment>
<reference evidence="5" key="1">
    <citation type="submission" date="2016-07" db="EMBL/GenBank/DDBJ databases">
        <authorList>
            <person name="Florea S."/>
            <person name="Webb J.S."/>
            <person name="Jaromczyk J."/>
            <person name="Schardl C.L."/>
        </authorList>
    </citation>
    <scope>NUCLEOTIDE SEQUENCE [LARGE SCALE GENOMIC DNA]</scope>
    <source>
        <strain evidence="5">MV-1</strain>
    </source>
</reference>
<dbReference type="EMBL" id="MCGG01000031">
    <property type="protein sequence ID" value="OEJ66581.1"/>
    <property type="molecule type" value="Genomic_DNA"/>
</dbReference>
<evidence type="ECO:0000256" key="2">
    <source>
        <dbReference type="ARBA" id="ARBA00022971"/>
    </source>
</evidence>
<evidence type="ECO:0000259" key="3">
    <source>
        <dbReference type="Pfam" id="PF03389"/>
    </source>
</evidence>
<evidence type="ECO:0000313" key="5">
    <source>
        <dbReference type="Proteomes" id="UP000095347"/>
    </source>
</evidence>
<keyword evidence="2" id="KW-0184">Conjugation</keyword>
<comment type="caution">
    <text evidence="4">The sequence shown here is derived from an EMBL/GenBank/DDBJ whole genome shotgun (WGS) entry which is preliminary data.</text>
</comment>
<dbReference type="InterPro" id="IPR005053">
    <property type="entry name" value="MobA_MobL"/>
</dbReference>
<proteinExistence type="inferred from homology"/>
<name>A0A1E5Q6L8_9PROT</name>
<gene>
    <name evidence="4" type="ORF">BEN30_12030</name>
</gene>
<feature type="domain" description="MobA/MobL protein" evidence="3">
    <location>
        <begin position="117"/>
        <end position="193"/>
    </location>
</feature>